<evidence type="ECO:0000313" key="3">
    <source>
        <dbReference type="Proteomes" id="UP001295444"/>
    </source>
</evidence>
<keyword evidence="1" id="KW-0175">Coiled coil</keyword>
<feature type="coiled-coil region" evidence="1">
    <location>
        <begin position="477"/>
        <end position="515"/>
    </location>
</feature>
<dbReference type="EMBL" id="OW240914">
    <property type="protein sequence ID" value="CAH2277403.1"/>
    <property type="molecule type" value="Genomic_DNA"/>
</dbReference>
<reference evidence="2" key="1">
    <citation type="submission" date="2022-03" db="EMBL/GenBank/DDBJ databases">
        <authorList>
            <person name="Alioto T."/>
            <person name="Alioto T."/>
            <person name="Gomez Garrido J."/>
        </authorList>
    </citation>
    <scope>NUCLEOTIDE SEQUENCE</scope>
</reference>
<dbReference type="Pfam" id="PF03999">
    <property type="entry name" value="MAP65_ASE1"/>
    <property type="match status" value="1"/>
</dbReference>
<evidence type="ECO:0008006" key="4">
    <source>
        <dbReference type="Google" id="ProtNLM"/>
    </source>
</evidence>
<accession>A0AAD1RUD2</accession>
<sequence length="730" mass="84864">MSANTVRDLVKRRLHKISALNIGLTEVQKAFEEIILGEVLITCDNIPHVLCSTLLTAQEKQKLHRRLISHILIVSEQLFIYYLKKMEWNKTQSVFSEEANLTRLKAQLLLDCSKFFNLFSAQHYLITEIKELEGKELTQRETEEILPNKSNFPEHTNKKSTYNGSFDPNFTMAYFVRLGRPKKSSQKLQKDIDLMQFENIPQLDLKKVQTLIPRRKDESTFPQTIQCELVEDSSLQKPSMVGDPYCDEEIPPLIRALPHGIGDKAKLHKMQELLKDFERSQEQCQKGLETKASPHPQASSVDVLLPKKPLLRRADAQPSDRIYTNTTDITTYPPVYNHFSNEIEAASVARLDRNLFVGKELKEVYSELTKNISTDHLKFDQDSIIEPYATKLDFSKCVASSTLTRNKNQRVINKELDSLARPYKSLLQDQYIPMDKEASRYCNSWLTWWKSLVNFDDYMKYISTKDLDYLKVIYHLYNSDSEDEEQAKLALKKMEEELKRERDKKIADLRAEKQNYMPGMWNINSVMLGGLGSDPSLQDQVFVCGVEDAKGSMVVDTAPPGRACCGLKKKINAIWKALHVPEALRLDMAIKYSSAEYQDCLPQAMEMWEKAVNIIQKREEILAELEQFEREASDPNRFFQKGYNGTSMARMKESRIRKKLHTQLTEIEHEILELLQVIKKSFNDTVTFKGRPYVEKIQRDKIEMLYWLQQDRRKDVMEKTFEKQHALLQL</sequence>
<keyword evidence="3" id="KW-1185">Reference proteome</keyword>
<dbReference type="AlphaFoldDB" id="A0AAD1RUD2"/>
<proteinExistence type="predicted"/>
<gene>
    <name evidence="2" type="ORF">PECUL_23A012797</name>
</gene>
<dbReference type="InterPro" id="IPR037383">
    <property type="entry name" value="CCDC87"/>
</dbReference>
<organism evidence="2 3">
    <name type="scientific">Pelobates cultripes</name>
    <name type="common">Western spadefoot toad</name>
    <dbReference type="NCBI Taxonomy" id="61616"/>
    <lineage>
        <taxon>Eukaryota</taxon>
        <taxon>Metazoa</taxon>
        <taxon>Chordata</taxon>
        <taxon>Craniata</taxon>
        <taxon>Vertebrata</taxon>
        <taxon>Euteleostomi</taxon>
        <taxon>Amphibia</taxon>
        <taxon>Batrachia</taxon>
        <taxon>Anura</taxon>
        <taxon>Pelobatoidea</taxon>
        <taxon>Pelobatidae</taxon>
        <taxon>Pelobates</taxon>
    </lineage>
</organism>
<dbReference type="PANTHER" id="PTHR16078:SF1">
    <property type="entry name" value="COILED-COIL DOMAIN-CONTAINING PROTEIN 87"/>
    <property type="match status" value="1"/>
</dbReference>
<dbReference type="Gene3D" id="1.20.58.1520">
    <property type="match status" value="1"/>
</dbReference>
<protein>
    <recommendedName>
        <fullName evidence="4">Coiled-coil domain-containing protein 87</fullName>
    </recommendedName>
</protein>
<evidence type="ECO:0000256" key="1">
    <source>
        <dbReference type="SAM" id="Coils"/>
    </source>
</evidence>
<name>A0AAD1RUD2_PELCU</name>
<dbReference type="PANTHER" id="PTHR16078">
    <property type="entry name" value="COILED-COIL DOMAIN-CONTAINING PROTEIN 87"/>
    <property type="match status" value="1"/>
</dbReference>
<dbReference type="Proteomes" id="UP001295444">
    <property type="component" value="Chromosome 03"/>
</dbReference>
<evidence type="ECO:0000313" key="2">
    <source>
        <dbReference type="EMBL" id="CAH2277403.1"/>
    </source>
</evidence>